<dbReference type="Gene3D" id="3.40.50.12780">
    <property type="entry name" value="N-terminal domain of ligase-like"/>
    <property type="match status" value="1"/>
</dbReference>
<comment type="caution">
    <text evidence="3">The sequence shown here is derived from an EMBL/GenBank/DDBJ whole genome shotgun (WGS) entry which is preliminary data.</text>
</comment>
<dbReference type="EMBL" id="VTWH01000001">
    <property type="protein sequence ID" value="KAA0971638.1"/>
    <property type="molecule type" value="Genomic_DNA"/>
</dbReference>
<evidence type="ECO:0000313" key="3">
    <source>
        <dbReference type="EMBL" id="KAA0971638.1"/>
    </source>
</evidence>
<feature type="domain" description="AMP-dependent synthetase/ligase" evidence="2">
    <location>
        <begin position="15"/>
        <end position="397"/>
    </location>
</feature>
<dbReference type="GO" id="GO:0070566">
    <property type="term" value="F:adenylyltransferase activity"/>
    <property type="evidence" value="ECO:0007669"/>
    <property type="project" value="TreeGrafter"/>
</dbReference>
<name>A0A5B0DZ29_9HYPH</name>
<comment type="similarity">
    <text evidence="1">Belongs to the ATP-dependent AMP-binding enzyme family.</text>
</comment>
<dbReference type="AlphaFoldDB" id="A0A5B0DZ29"/>
<dbReference type="InterPro" id="IPR042099">
    <property type="entry name" value="ANL_N_sf"/>
</dbReference>
<sequence>MSQNRFLQRLNDRFEHEPERLFARFWQGDERHDLTYGELSRRVGAHARAWSAAGVQAGDIVFIILPHGPDQMSAFLAAMWIGAVPSFLPGPNVRQDADLYWRAHERVFARTQASALLTEPALAHEIAAKISGGSGLSVLTPVHADLWTKAAAPVEIAEDAPALLQHSSGTTGLKKGVVLTYHAIVEQLEAYGPAVGLDENSRIASWLPLYHDMGLVACFLLPLYSGAQLESLDAFAWVSRPVLLLEAIETAGATHCWLPNFAFAHLARAVSPAAKHDLSSMRCWIGCSEPNRPETFEAFIERFDVPPNTLSASYAMAETVFAVSQSGGQAAPLHLQIAVENGRALPATGVGSIRLISNGRLLPGVEIAILQNGLLHREEGVVGEICVRTPFDFHGYFAAETPVAKVDGLFRTGDSGFIQNGEVFVLGRLKDLIIVNGRNFHATDIETAMHDVSGVKPGRCVALGVDNALTGSQQIVIVAESEGAAGPDVSSINRALLAAFGVPAAAVKIVPPGWICKSTAGKIARSDNLSKYLAEFV</sequence>
<dbReference type="OrthoDB" id="9803968at2"/>
<evidence type="ECO:0000259" key="2">
    <source>
        <dbReference type="Pfam" id="PF00501"/>
    </source>
</evidence>
<keyword evidence="4" id="KW-1185">Reference proteome</keyword>
<dbReference type="Proteomes" id="UP000324738">
    <property type="component" value="Unassembled WGS sequence"/>
</dbReference>
<organism evidence="3 4">
    <name type="scientific">Aureimonas fodinaquatilis</name>
    <dbReference type="NCBI Taxonomy" id="2565783"/>
    <lineage>
        <taxon>Bacteria</taxon>
        <taxon>Pseudomonadati</taxon>
        <taxon>Pseudomonadota</taxon>
        <taxon>Alphaproteobacteria</taxon>
        <taxon>Hyphomicrobiales</taxon>
        <taxon>Aurantimonadaceae</taxon>
        <taxon>Aureimonas</taxon>
    </lineage>
</organism>
<dbReference type="PANTHER" id="PTHR22754">
    <property type="entry name" value="DISCO-INTERACTING PROTEIN 2 DIP2 -RELATED"/>
    <property type="match status" value="1"/>
</dbReference>
<evidence type="ECO:0000313" key="4">
    <source>
        <dbReference type="Proteomes" id="UP000324738"/>
    </source>
</evidence>
<accession>A0A5B0DZ29</accession>
<gene>
    <name evidence="3" type="ORF">FPY71_00410</name>
</gene>
<dbReference type="SUPFAM" id="SSF56801">
    <property type="entry name" value="Acetyl-CoA synthetase-like"/>
    <property type="match status" value="1"/>
</dbReference>
<dbReference type="PANTHER" id="PTHR22754:SF32">
    <property type="entry name" value="DISCO-INTERACTING PROTEIN 2"/>
    <property type="match status" value="1"/>
</dbReference>
<dbReference type="Pfam" id="PF00501">
    <property type="entry name" value="AMP-binding"/>
    <property type="match status" value="1"/>
</dbReference>
<proteinExistence type="inferred from homology"/>
<dbReference type="GO" id="GO:0016874">
    <property type="term" value="F:ligase activity"/>
    <property type="evidence" value="ECO:0007669"/>
    <property type="project" value="UniProtKB-KW"/>
</dbReference>
<dbReference type="InterPro" id="IPR000873">
    <property type="entry name" value="AMP-dep_synth/lig_dom"/>
</dbReference>
<dbReference type="Gene3D" id="3.30.300.30">
    <property type="match status" value="1"/>
</dbReference>
<dbReference type="RefSeq" id="WP_149296546.1">
    <property type="nucleotide sequence ID" value="NZ_VTWH01000001.1"/>
</dbReference>
<dbReference type="GO" id="GO:0006633">
    <property type="term" value="P:fatty acid biosynthetic process"/>
    <property type="evidence" value="ECO:0007669"/>
    <property type="project" value="TreeGrafter"/>
</dbReference>
<dbReference type="GO" id="GO:0005886">
    <property type="term" value="C:plasma membrane"/>
    <property type="evidence" value="ECO:0007669"/>
    <property type="project" value="TreeGrafter"/>
</dbReference>
<evidence type="ECO:0000256" key="1">
    <source>
        <dbReference type="ARBA" id="ARBA00006432"/>
    </source>
</evidence>
<keyword evidence="3" id="KW-0436">Ligase</keyword>
<protein>
    <submittedName>
        <fullName evidence="3">Fatty acyl-AMP ligase</fullName>
    </submittedName>
</protein>
<dbReference type="InterPro" id="IPR045851">
    <property type="entry name" value="AMP-bd_C_sf"/>
</dbReference>
<reference evidence="3 4" key="1">
    <citation type="submission" date="2019-08" db="EMBL/GenBank/DDBJ databases">
        <title>Aureimonas fodiniaquatilis sp. nov., isolated from a coal mine wastewater.</title>
        <authorList>
            <person name="Kim W."/>
        </authorList>
    </citation>
    <scope>NUCLEOTIDE SEQUENCE [LARGE SCALE GENOMIC DNA]</scope>
    <source>
        <strain evidence="3 4">CAU 1482</strain>
    </source>
</reference>